<protein>
    <submittedName>
        <fullName evidence="2">Uncharacterized protein</fullName>
    </submittedName>
</protein>
<name>A0A1S7NNA1_9HYPH</name>
<proteinExistence type="predicted"/>
<gene>
    <name evidence="2" type="ORF">AGR3A_Cc120087</name>
</gene>
<dbReference type="AlphaFoldDB" id="A0A1S7NNA1"/>
<organism evidence="2 3">
    <name type="scientific">Agrobacterium tomkonis CFBP 6623</name>
    <dbReference type="NCBI Taxonomy" id="1183432"/>
    <lineage>
        <taxon>Bacteria</taxon>
        <taxon>Pseudomonadati</taxon>
        <taxon>Pseudomonadota</taxon>
        <taxon>Alphaproteobacteria</taxon>
        <taxon>Hyphomicrobiales</taxon>
        <taxon>Rhizobiaceae</taxon>
        <taxon>Rhizobium/Agrobacterium group</taxon>
        <taxon>Agrobacterium</taxon>
        <taxon>Agrobacterium tumefaciens complex</taxon>
    </lineage>
</organism>
<feature type="compositionally biased region" description="Basic residues" evidence="1">
    <location>
        <begin position="95"/>
        <end position="105"/>
    </location>
</feature>
<dbReference type="EMBL" id="FBWK01000004">
    <property type="protein sequence ID" value="CUX09464.1"/>
    <property type="molecule type" value="Genomic_DNA"/>
</dbReference>
<evidence type="ECO:0000313" key="3">
    <source>
        <dbReference type="Proteomes" id="UP000191988"/>
    </source>
</evidence>
<evidence type="ECO:0000256" key="1">
    <source>
        <dbReference type="SAM" id="MobiDB-lite"/>
    </source>
</evidence>
<dbReference type="Proteomes" id="UP000191988">
    <property type="component" value="Unassembled WGS sequence"/>
</dbReference>
<keyword evidence="3" id="KW-1185">Reference proteome</keyword>
<sequence length="105" mass="11223">MFVSGRGLIGTSKSQGSIAFTVGLHATAEKPAQIKIVSLQSAFIDLLSVFENSDTVILESDRDFGFSCPLADKVGGRSHESGTDDDAAPDQCSVKKPHQSFRHAR</sequence>
<feature type="region of interest" description="Disordered" evidence="1">
    <location>
        <begin position="75"/>
        <end position="105"/>
    </location>
</feature>
<reference evidence="3" key="1">
    <citation type="submission" date="2016-01" db="EMBL/GenBank/DDBJ databases">
        <authorList>
            <person name="Regsiter A."/>
            <person name="william w."/>
        </authorList>
    </citation>
    <scope>NUCLEOTIDE SEQUENCE [LARGE SCALE GENOMIC DNA]</scope>
    <source>
        <strain evidence="3">CFBP 6623</strain>
    </source>
</reference>
<evidence type="ECO:0000313" key="2">
    <source>
        <dbReference type="EMBL" id="CUX09464.1"/>
    </source>
</evidence>
<accession>A0A1S7NNA1</accession>